<dbReference type="HOGENOM" id="CLU_1144227_0_0_1"/>
<name>D8T220_SELML</name>
<dbReference type="EMBL" id="GL377664">
    <property type="protein sequence ID" value="EFJ09285.1"/>
    <property type="molecule type" value="Genomic_DNA"/>
</dbReference>
<dbReference type="KEGG" id="smo:SELMODRAFT_447755"/>
<keyword evidence="3" id="KW-1185">Reference proteome</keyword>
<evidence type="ECO:0000313" key="3">
    <source>
        <dbReference type="Proteomes" id="UP000001514"/>
    </source>
</evidence>
<feature type="region of interest" description="Disordered" evidence="1">
    <location>
        <begin position="93"/>
        <end position="144"/>
    </location>
</feature>
<reference evidence="2 3" key="1">
    <citation type="journal article" date="2011" name="Science">
        <title>The Selaginella genome identifies genetic changes associated with the evolution of vascular plants.</title>
        <authorList>
            <person name="Banks J.A."/>
            <person name="Nishiyama T."/>
            <person name="Hasebe M."/>
            <person name="Bowman J.L."/>
            <person name="Gribskov M."/>
            <person name="dePamphilis C."/>
            <person name="Albert V.A."/>
            <person name="Aono N."/>
            <person name="Aoyama T."/>
            <person name="Ambrose B.A."/>
            <person name="Ashton N.W."/>
            <person name="Axtell M.J."/>
            <person name="Barker E."/>
            <person name="Barker M.S."/>
            <person name="Bennetzen J.L."/>
            <person name="Bonawitz N.D."/>
            <person name="Chapple C."/>
            <person name="Cheng C."/>
            <person name="Correa L.G."/>
            <person name="Dacre M."/>
            <person name="DeBarry J."/>
            <person name="Dreyer I."/>
            <person name="Elias M."/>
            <person name="Engstrom E.M."/>
            <person name="Estelle M."/>
            <person name="Feng L."/>
            <person name="Finet C."/>
            <person name="Floyd S.K."/>
            <person name="Frommer W.B."/>
            <person name="Fujita T."/>
            <person name="Gramzow L."/>
            <person name="Gutensohn M."/>
            <person name="Harholt J."/>
            <person name="Hattori M."/>
            <person name="Heyl A."/>
            <person name="Hirai T."/>
            <person name="Hiwatashi Y."/>
            <person name="Ishikawa M."/>
            <person name="Iwata M."/>
            <person name="Karol K.G."/>
            <person name="Koehler B."/>
            <person name="Kolukisaoglu U."/>
            <person name="Kubo M."/>
            <person name="Kurata T."/>
            <person name="Lalonde S."/>
            <person name="Li K."/>
            <person name="Li Y."/>
            <person name="Litt A."/>
            <person name="Lyons E."/>
            <person name="Manning G."/>
            <person name="Maruyama T."/>
            <person name="Michael T.P."/>
            <person name="Mikami K."/>
            <person name="Miyazaki S."/>
            <person name="Morinaga S."/>
            <person name="Murata T."/>
            <person name="Mueller-Roeber B."/>
            <person name="Nelson D.R."/>
            <person name="Obara M."/>
            <person name="Oguri Y."/>
            <person name="Olmstead R.G."/>
            <person name="Onodera N."/>
            <person name="Petersen B.L."/>
            <person name="Pils B."/>
            <person name="Prigge M."/>
            <person name="Rensing S.A."/>
            <person name="Riano-Pachon D.M."/>
            <person name="Roberts A.W."/>
            <person name="Sato Y."/>
            <person name="Scheller H.V."/>
            <person name="Schulz B."/>
            <person name="Schulz C."/>
            <person name="Shakirov E.V."/>
            <person name="Shibagaki N."/>
            <person name="Shinohara N."/>
            <person name="Shippen D.E."/>
            <person name="Soerensen I."/>
            <person name="Sotooka R."/>
            <person name="Sugimoto N."/>
            <person name="Sugita M."/>
            <person name="Sumikawa N."/>
            <person name="Tanurdzic M."/>
            <person name="Theissen G."/>
            <person name="Ulvskov P."/>
            <person name="Wakazuki S."/>
            <person name="Weng J.K."/>
            <person name="Willats W.W."/>
            <person name="Wipf D."/>
            <person name="Wolf P.G."/>
            <person name="Yang L."/>
            <person name="Zimmer A.D."/>
            <person name="Zhu Q."/>
            <person name="Mitros T."/>
            <person name="Hellsten U."/>
            <person name="Loque D."/>
            <person name="Otillar R."/>
            <person name="Salamov A."/>
            <person name="Schmutz J."/>
            <person name="Shapiro H."/>
            <person name="Lindquist E."/>
            <person name="Lucas S."/>
            <person name="Rokhsar D."/>
            <person name="Grigoriev I.V."/>
        </authorList>
    </citation>
    <scope>NUCLEOTIDE SEQUENCE [LARGE SCALE GENOMIC DNA]</scope>
</reference>
<feature type="compositionally biased region" description="Low complexity" evidence="1">
    <location>
        <begin position="117"/>
        <end position="129"/>
    </location>
</feature>
<feature type="compositionally biased region" description="Low complexity" evidence="1">
    <location>
        <begin position="24"/>
        <end position="38"/>
    </location>
</feature>
<feature type="compositionally biased region" description="Pro residues" evidence="1">
    <location>
        <begin position="106"/>
        <end position="116"/>
    </location>
</feature>
<accession>D8T220</accession>
<dbReference type="Gramene" id="EFJ09285">
    <property type="protein sequence ID" value="EFJ09285"/>
    <property type="gene ID" value="SELMODRAFT_447755"/>
</dbReference>
<dbReference type="OrthoDB" id="1933164at2759"/>
<dbReference type="Proteomes" id="UP000001514">
    <property type="component" value="Unassembled WGS sequence"/>
</dbReference>
<sequence length="243" mass="26224">MHDSRFVIPAPVKPQQPRRSNPAQHQLHQHQLQPQPDLPMSSERLRAMRASAFRAVCRGPSSAAGQNASAASAPAKMTCLCAPTSHPGSFRCRMHRAQQQQQQHHSPPPHPLPPPQASSTATAASSSGARSKFSGGAAPRPAQISSTLKTCSRCRVRGPSRLSTVVFASGREQEETSEEPEIATIPIPLPVVRLSHHATIHRGISAATIGARFCALRRLQGSGKEDFLRLIRPTNPRPILLST</sequence>
<dbReference type="AlphaFoldDB" id="D8T220"/>
<proteinExistence type="predicted"/>
<evidence type="ECO:0000256" key="1">
    <source>
        <dbReference type="SAM" id="MobiDB-lite"/>
    </source>
</evidence>
<protein>
    <submittedName>
        <fullName evidence="2">Uncharacterized protein</fullName>
    </submittedName>
</protein>
<gene>
    <name evidence="2" type="ORF">SELMODRAFT_447755</name>
</gene>
<dbReference type="InParanoid" id="D8T220"/>
<evidence type="ECO:0000313" key="2">
    <source>
        <dbReference type="EMBL" id="EFJ09285.1"/>
    </source>
</evidence>
<feature type="region of interest" description="Disordered" evidence="1">
    <location>
        <begin position="1"/>
        <end position="38"/>
    </location>
</feature>
<organism evidence="3">
    <name type="scientific">Selaginella moellendorffii</name>
    <name type="common">Spikemoss</name>
    <dbReference type="NCBI Taxonomy" id="88036"/>
    <lineage>
        <taxon>Eukaryota</taxon>
        <taxon>Viridiplantae</taxon>
        <taxon>Streptophyta</taxon>
        <taxon>Embryophyta</taxon>
        <taxon>Tracheophyta</taxon>
        <taxon>Lycopodiopsida</taxon>
        <taxon>Selaginellales</taxon>
        <taxon>Selaginellaceae</taxon>
        <taxon>Selaginella</taxon>
    </lineage>
</organism>